<name>A0A2K2FVE9_9SPHN</name>
<dbReference type="Proteomes" id="UP000236327">
    <property type="component" value="Unassembled WGS sequence"/>
</dbReference>
<protein>
    <recommendedName>
        <fullName evidence="1">Major tropism determinant N-terminal domain-containing protein</fullName>
    </recommendedName>
</protein>
<proteinExistence type="predicted"/>
<organism evidence="2 3">
    <name type="scientific">Novosphingobium guangzhouense</name>
    <dbReference type="NCBI Taxonomy" id="1850347"/>
    <lineage>
        <taxon>Bacteria</taxon>
        <taxon>Pseudomonadati</taxon>
        <taxon>Pseudomonadota</taxon>
        <taxon>Alphaproteobacteria</taxon>
        <taxon>Sphingomonadales</taxon>
        <taxon>Sphingomonadaceae</taxon>
        <taxon>Novosphingobium</taxon>
    </lineage>
</organism>
<dbReference type="RefSeq" id="WP_103098399.1">
    <property type="nucleotide sequence ID" value="NZ_LYMM01000065.1"/>
</dbReference>
<gene>
    <name evidence="2" type="ORF">A8V01_25510</name>
</gene>
<evidence type="ECO:0000313" key="2">
    <source>
        <dbReference type="EMBL" id="PNU02767.1"/>
    </source>
</evidence>
<comment type="caution">
    <text evidence="2">The sequence shown here is derived from an EMBL/GenBank/DDBJ whole genome shotgun (WGS) entry which is preliminary data.</text>
</comment>
<dbReference type="SUPFAM" id="SSF69349">
    <property type="entry name" value="Phage fibre proteins"/>
    <property type="match status" value="1"/>
</dbReference>
<feature type="domain" description="Major tropism determinant N-terminal" evidence="1">
    <location>
        <begin position="7"/>
        <end position="44"/>
    </location>
</feature>
<dbReference type="OrthoDB" id="7605679at2"/>
<keyword evidence="3" id="KW-1185">Reference proteome</keyword>
<dbReference type="EMBL" id="LYMM01000065">
    <property type="protein sequence ID" value="PNU02767.1"/>
    <property type="molecule type" value="Genomic_DNA"/>
</dbReference>
<reference evidence="2 3" key="1">
    <citation type="submission" date="2016-05" db="EMBL/GenBank/DDBJ databases">
        <title>Complete genome sequence of Novosphingobium guangzhouense SA925(T).</title>
        <authorList>
            <person name="Sha S."/>
        </authorList>
    </citation>
    <scope>NUCLEOTIDE SEQUENCE [LARGE SCALE GENOMIC DNA]</scope>
    <source>
        <strain evidence="2 3">SA925</strain>
    </source>
</reference>
<evidence type="ECO:0000313" key="3">
    <source>
        <dbReference type="Proteomes" id="UP000236327"/>
    </source>
</evidence>
<accession>A0A2K2FVE9</accession>
<sequence length="169" mass="17186">MPLVRYKLRRDTAANWTTVNPTLGPGEPGVEADTRLVKYGDGITAWVDLPYAAIELPPVLAAYADGDTPSAFTLSIVDSADGPAWLVAIGAQPASAVLSDVASAAPSAFTLSILDSANGSAWLDAIGAQPENAALTDIAEVSPVADGEHTVAGIKITTSKGLITSITAA</sequence>
<dbReference type="InterPro" id="IPR041352">
    <property type="entry name" value="Mtd_N"/>
</dbReference>
<evidence type="ECO:0000259" key="1">
    <source>
        <dbReference type="Pfam" id="PF18454"/>
    </source>
</evidence>
<dbReference type="AlphaFoldDB" id="A0A2K2FVE9"/>
<dbReference type="Pfam" id="PF18454">
    <property type="entry name" value="Mtd_N"/>
    <property type="match status" value="1"/>
</dbReference>